<dbReference type="PANTHER" id="PTHR46042">
    <property type="entry name" value="DIPHTHINE METHYLTRANSFERASE"/>
    <property type="match status" value="1"/>
</dbReference>
<accession>A0AAV4Q7I5</accession>
<name>A0AAV4Q7I5_CAEEX</name>
<dbReference type="GO" id="GO:0017183">
    <property type="term" value="P:protein histidyl modification to diphthamide"/>
    <property type="evidence" value="ECO:0007669"/>
    <property type="project" value="TreeGrafter"/>
</dbReference>
<protein>
    <submittedName>
        <fullName evidence="4">Diphthine methyltransferase</fullName>
    </submittedName>
</protein>
<proteinExistence type="predicted"/>
<sequence length="250" mass="28435">MTELRAVKLFTDLKYFVTFVDSDLRRVWRKPQRKHSPIYAESLTLESESTPREASNPNAALGILNYATLHTSRITLLLRNMDQEKLCTADFILAETMEFNADSVEWCPVPKFAQYLTCGTYQLNEDETPADNIQTRNGHITLYKFSNKCTGKLEKMDTFQSGGVLDLKWYPEFLISAPMLGAACSNGKIILLKMYTEAETAQLQHFSHLDLSISDKKMILSLDWSCQKEGSVKMIASDTTGNLNYLAFRE</sequence>
<dbReference type="AlphaFoldDB" id="A0AAV4Q7I5"/>
<keyword evidence="2" id="KW-0677">Repeat</keyword>
<dbReference type="InterPro" id="IPR052415">
    <property type="entry name" value="Diphthine_MTase"/>
</dbReference>
<keyword evidence="5" id="KW-1185">Reference proteome</keyword>
<evidence type="ECO:0000256" key="3">
    <source>
        <dbReference type="ARBA" id="ARBA00043952"/>
    </source>
</evidence>
<dbReference type="GO" id="GO:0005737">
    <property type="term" value="C:cytoplasm"/>
    <property type="evidence" value="ECO:0007669"/>
    <property type="project" value="TreeGrafter"/>
</dbReference>
<comment type="pathway">
    <text evidence="3">Protein modification.</text>
</comment>
<dbReference type="GO" id="GO:0061685">
    <property type="term" value="F:diphthine methylesterase activity"/>
    <property type="evidence" value="ECO:0007669"/>
    <property type="project" value="TreeGrafter"/>
</dbReference>
<keyword evidence="1" id="KW-0853">WD repeat</keyword>
<dbReference type="PANTHER" id="PTHR46042:SF1">
    <property type="entry name" value="DIPHTHINE METHYLTRANSFERASE"/>
    <property type="match status" value="1"/>
</dbReference>
<reference evidence="4 5" key="1">
    <citation type="submission" date="2021-06" db="EMBL/GenBank/DDBJ databases">
        <title>Caerostris extrusa draft genome.</title>
        <authorList>
            <person name="Kono N."/>
            <person name="Arakawa K."/>
        </authorList>
    </citation>
    <scope>NUCLEOTIDE SEQUENCE [LARGE SCALE GENOMIC DNA]</scope>
</reference>
<dbReference type="EMBL" id="BPLR01005726">
    <property type="protein sequence ID" value="GIY04574.1"/>
    <property type="molecule type" value="Genomic_DNA"/>
</dbReference>
<dbReference type="Proteomes" id="UP001054945">
    <property type="component" value="Unassembled WGS sequence"/>
</dbReference>
<dbReference type="GO" id="GO:0008168">
    <property type="term" value="F:methyltransferase activity"/>
    <property type="evidence" value="ECO:0007669"/>
    <property type="project" value="UniProtKB-KW"/>
</dbReference>
<gene>
    <name evidence="4" type="primary">Dph7</name>
    <name evidence="4" type="ORF">CEXT_76271</name>
</gene>
<evidence type="ECO:0000313" key="5">
    <source>
        <dbReference type="Proteomes" id="UP001054945"/>
    </source>
</evidence>
<keyword evidence="4" id="KW-0808">Transferase</keyword>
<dbReference type="InterPro" id="IPR036322">
    <property type="entry name" value="WD40_repeat_dom_sf"/>
</dbReference>
<organism evidence="4 5">
    <name type="scientific">Caerostris extrusa</name>
    <name type="common">Bark spider</name>
    <name type="synonym">Caerostris bankana</name>
    <dbReference type="NCBI Taxonomy" id="172846"/>
    <lineage>
        <taxon>Eukaryota</taxon>
        <taxon>Metazoa</taxon>
        <taxon>Ecdysozoa</taxon>
        <taxon>Arthropoda</taxon>
        <taxon>Chelicerata</taxon>
        <taxon>Arachnida</taxon>
        <taxon>Araneae</taxon>
        <taxon>Araneomorphae</taxon>
        <taxon>Entelegynae</taxon>
        <taxon>Araneoidea</taxon>
        <taxon>Araneidae</taxon>
        <taxon>Caerostris</taxon>
    </lineage>
</organism>
<comment type="caution">
    <text evidence="4">The sequence shown here is derived from an EMBL/GenBank/DDBJ whole genome shotgun (WGS) entry which is preliminary data.</text>
</comment>
<evidence type="ECO:0000256" key="2">
    <source>
        <dbReference type="ARBA" id="ARBA00022737"/>
    </source>
</evidence>
<keyword evidence="4" id="KW-0489">Methyltransferase</keyword>
<evidence type="ECO:0000313" key="4">
    <source>
        <dbReference type="EMBL" id="GIY04574.1"/>
    </source>
</evidence>
<dbReference type="SUPFAM" id="SSF50978">
    <property type="entry name" value="WD40 repeat-like"/>
    <property type="match status" value="1"/>
</dbReference>
<evidence type="ECO:0000256" key="1">
    <source>
        <dbReference type="ARBA" id="ARBA00022574"/>
    </source>
</evidence>
<dbReference type="GO" id="GO:0032259">
    <property type="term" value="P:methylation"/>
    <property type="evidence" value="ECO:0007669"/>
    <property type="project" value="UniProtKB-KW"/>
</dbReference>